<evidence type="ECO:0000256" key="3">
    <source>
        <dbReference type="ARBA" id="ARBA00022801"/>
    </source>
</evidence>
<dbReference type="PATRIC" id="fig|271.14.peg.2203"/>
<dbReference type="AlphaFoldDB" id="A0A0M9AFI0"/>
<dbReference type="PANTHER" id="PTHR42978">
    <property type="entry name" value="QUORUM-QUENCHING LACTONASE YTNP-RELATED-RELATED"/>
    <property type="match status" value="1"/>
</dbReference>
<keyword evidence="3 6" id="KW-0378">Hydrolase</keyword>
<gene>
    <name evidence="6" type="ORF">BVI061214_02127</name>
</gene>
<dbReference type="CDD" id="cd07720">
    <property type="entry name" value="OPHC2-like_MBL-fold"/>
    <property type="match status" value="1"/>
</dbReference>
<evidence type="ECO:0000256" key="4">
    <source>
        <dbReference type="ARBA" id="ARBA00022833"/>
    </source>
</evidence>
<evidence type="ECO:0000259" key="5">
    <source>
        <dbReference type="SMART" id="SM00849"/>
    </source>
</evidence>
<dbReference type="EC" id="3.1.1.81" evidence="6"/>
<sequence>MKRRTFIQATGGLLFSGLFLGGQAQGRSPKGVNGGGFYRFSLGGVAAIVLSDGQSPPGPLLPNWGANPELQEAFRRTLEENFLNPEATRNNFNPVLLDLGEARLLVDTGRGVAAGGRLLAHLELAGYAPEDITHVFLTHGHPDHIGGLVDGEGRPAFPRAAYLMGEVDLDYWLKNPSPAVNRTLVPLKERIRAVKEGEEILPGVRAVASYGHTPGHMSLEVASQGQKLFVFGDAAGHYLLSLRFSQAYLGFDMDKAEAVRTRARLFQRVAEERSLVTAYHFPWPALGRIRRQGEGYEFVPAFFEF</sequence>
<evidence type="ECO:0000313" key="6">
    <source>
        <dbReference type="EMBL" id="KOX90929.1"/>
    </source>
</evidence>
<dbReference type="InterPro" id="IPR001279">
    <property type="entry name" value="Metallo-B-lactamas"/>
</dbReference>
<feature type="domain" description="Metallo-beta-lactamase" evidence="5">
    <location>
        <begin position="91"/>
        <end position="279"/>
    </location>
</feature>
<reference evidence="6 7" key="1">
    <citation type="submission" date="2015-07" db="EMBL/GenBank/DDBJ databases">
        <authorList>
            <person name="Noorani M."/>
        </authorList>
    </citation>
    <scope>NUCLEOTIDE SEQUENCE [LARGE SCALE GENOMIC DNA]</scope>
    <source>
        <strain evidence="7">ATCC 25104 / DSM 625 / JCM 10724 / NBRC 103206 / NCIMB 11243 / YT-1</strain>
    </source>
</reference>
<keyword evidence="2" id="KW-0479">Metal-binding</keyword>
<organism evidence="6 7">
    <name type="scientific">Thermus aquaticus</name>
    <dbReference type="NCBI Taxonomy" id="271"/>
    <lineage>
        <taxon>Bacteria</taxon>
        <taxon>Thermotogati</taxon>
        <taxon>Deinococcota</taxon>
        <taxon>Deinococci</taxon>
        <taxon>Thermales</taxon>
        <taxon>Thermaceae</taxon>
        <taxon>Thermus</taxon>
    </lineage>
</organism>
<comment type="caution">
    <text evidence="6">The sequence shown here is derived from an EMBL/GenBank/DDBJ whole genome shotgun (WGS) entry which is preliminary data.</text>
</comment>
<evidence type="ECO:0000256" key="1">
    <source>
        <dbReference type="ARBA" id="ARBA00007749"/>
    </source>
</evidence>
<dbReference type="SUPFAM" id="SSF56281">
    <property type="entry name" value="Metallo-hydrolase/oxidoreductase"/>
    <property type="match status" value="1"/>
</dbReference>
<dbReference type="InterPro" id="IPR051013">
    <property type="entry name" value="MBL_superfamily_lactonases"/>
</dbReference>
<protein>
    <submittedName>
        <fullName evidence="6">N-acyl homoserine lactonase</fullName>
        <ecNumber evidence="6">3.1.1.81</ecNumber>
    </submittedName>
</protein>
<proteinExistence type="inferred from homology"/>
<dbReference type="Pfam" id="PF00753">
    <property type="entry name" value="Lactamase_B"/>
    <property type="match status" value="1"/>
</dbReference>
<evidence type="ECO:0000313" key="7">
    <source>
        <dbReference type="Proteomes" id="UP000037685"/>
    </source>
</evidence>
<dbReference type="EMBL" id="LHCI01000106">
    <property type="protein sequence ID" value="KOX90929.1"/>
    <property type="molecule type" value="Genomic_DNA"/>
</dbReference>
<name>A0A0M9AFI0_THEAQ</name>
<evidence type="ECO:0000256" key="2">
    <source>
        <dbReference type="ARBA" id="ARBA00022723"/>
    </source>
</evidence>
<dbReference type="GO" id="GO:0102007">
    <property type="term" value="F:acyl-L-homoserine-lactone lactonohydrolase activity"/>
    <property type="evidence" value="ECO:0007669"/>
    <property type="project" value="UniProtKB-EC"/>
</dbReference>
<dbReference type="PANTHER" id="PTHR42978:SF6">
    <property type="entry name" value="QUORUM-QUENCHING LACTONASE YTNP-RELATED"/>
    <property type="match status" value="1"/>
</dbReference>
<dbReference type="SMART" id="SM00849">
    <property type="entry name" value="Lactamase_B"/>
    <property type="match status" value="1"/>
</dbReference>
<dbReference type="RefSeq" id="WP_082333150.1">
    <property type="nucleotide sequence ID" value="NZ_LHCI01000106.1"/>
</dbReference>
<accession>A0A0M9AFI0</accession>
<dbReference type="Gene3D" id="3.60.15.10">
    <property type="entry name" value="Ribonuclease Z/Hydroxyacylglutathione hydrolase-like"/>
    <property type="match status" value="1"/>
</dbReference>
<dbReference type="GO" id="GO:0046872">
    <property type="term" value="F:metal ion binding"/>
    <property type="evidence" value="ECO:0007669"/>
    <property type="project" value="UniProtKB-KW"/>
</dbReference>
<keyword evidence="4" id="KW-0862">Zinc</keyword>
<comment type="similarity">
    <text evidence="1">Belongs to the metallo-beta-lactamase superfamily.</text>
</comment>
<dbReference type="Proteomes" id="UP000037685">
    <property type="component" value="Unassembled WGS sequence"/>
</dbReference>
<dbReference type="InterPro" id="IPR036866">
    <property type="entry name" value="RibonucZ/Hydroxyglut_hydro"/>
</dbReference>